<feature type="compositionally biased region" description="Basic and acidic residues" evidence="1">
    <location>
        <begin position="374"/>
        <end position="384"/>
    </location>
</feature>
<feature type="compositionally biased region" description="Basic and acidic residues" evidence="1">
    <location>
        <begin position="1522"/>
        <end position="1533"/>
    </location>
</feature>
<sequence length="1767" mass="193017">MPITRVAGRLAALALVIGSLMYQVIDVMACLVDHKIVATNDGEWKAFIEPPLITAESAKKSMSITGAWIPTSLAGVCVSPTCFQSPPWAAGPASRRGARSGLWSTRVTSLVCAARASSARARATTSAARPRRPLAAAPSEEGLGQRLQAASPILTTTAIITTTISTQATTTTTTITSRSTNKHSRRSGDFDNGSSSVSCHHSYSTGHRPSHSKSADNADFPAFSTTTAVYRRSASKTSKITLRLSCDGSTLEIEQCDYDLDRDGSTPSPMPRPWSSAPNLTKIHTDKVGRLFKNANLPLRKKSPGSDGNGCWPCHGCAHATDTNHQRASEGASSSRKSSSRHAVPLEVSVDVMVGAGTGHAGAYQTSSTNNCDKPQEATSRGDSDANLTLTSRNVSTNVRSKDNIWAPLDFQRKGQTTRDPVLFQPNADWLTQARLQSKSKLSNSTFGNGEKSSAAFKSNSKSGDETLNEMMDQLERSLEMTHQITQASRPIARRSQSMVEPTKHAFYNRSQSLVEPTRHHFDATDPSMDTCFISVNPSSITHAFASTGSTATEVATRSNPTAYAFRKPPSSLSLEPRNVQCYNSFNSASFAEFSPDFERIPVHVISSLIKPLPPDSTHPYSSVQNPGLSQHTQCDSPMENTVDLIHGPTTVLYTQATNHGFNHNAESVDSESCDEPFTCIGDAFSTTVLPRGDVLHSTGTKTVEDTEPRRVDDLNLYQGYSPEYFQCSKHLRSSQTNPTDCGCQSDLTSLSSVDSDSILALVALGCPIEDGESANSFMYSGEDKCPLSFFTPEHQMSCPFRSSADNQTLCEAAQAFSPTGFEPAPFDYKGTCCACKRCAHEACQCSDCVDVAMENSATSSIQPKKIEEGVGSLPLFPYESNVFIETEVEAGRPTQRELPYVLKSRSVLSDSGPTTERDPREMETMVMRDDVRYKTFSESINQDAPSDDGSRGSSTSPNTDLYVSVIHTLDSRPSCLEDFSLCQSKHDSCDEEIRDNQKMYPKHSINKSLSVEVHTDNKTAEDIHGISKTDRSNKKMRKKRKKVKSGKSSSTQIEVLPVCSVVTENDNGETFTLTSATGSLRDTKRHPFATGYDGPVDRKPDRVFLSPIVTCSAPTSAPREQDPHEIQGVQDSADYLVELLRNQDNHSLSPSPRWDRNTRFCYDFDYLKANEHEMMSVSDASDYEISPLYYKKLGDPFLDDELDIFTSMYGVKKAILARNLETSMQDFEKMCGPIGLWCRPGLDSTVPAKGNACSQYYKDSFDHSKGTEKTRWRRVSIEKDEAVYRRDRGGRRLVESTQKNNMKEDGSSSSSPSASSSSLSSSSASTSLSSQEEKSDDSYSSSSSPSYDSSNFVVFRPSGGSKLNASGATTSRESNEVTSPCNTLRVIQAWVLDSYLRLSNTETGFLAFSTNTFSVDKSREIQNEREETVFKIESKTNTANHKTNLEEIEIAVRNNHERVLPEKLILTESLRCEGDERIIGTDPLRENNKRKEKSFDCEKIGHERCGDNKTDSTFMENEDSPPLHENTEKHFSDANFYSSQNNSRKEIPPLNLTTPATGHSDLPDASKSLPVEPSSTDLTFATEHSRNVNQAISSGQWEACSSSTGYLHPIGQTFPNEMSDGVNPKIPPPTTATAVSLVYRSPPSPFSAPPPTPLWVISEIGASHAPGSGPCSSTTASAFTEPSLPRPPSWRACGAKDQFSTNIDPTGRPDPSDGSQASLSPAPREGAPPVAPTDHQSSMLDECHHRPGIPKDTAQVPGRLYPKWIK</sequence>
<feature type="compositionally biased region" description="Low complexity" evidence="1">
    <location>
        <begin position="329"/>
        <end position="343"/>
    </location>
</feature>
<feature type="compositionally biased region" description="Low complexity" evidence="1">
    <location>
        <begin position="452"/>
        <end position="462"/>
    </location>
</feature>
<feature type="compositionally biased region" description="Low complexity" evidence="1">
    <location>
        <begin position="1308"/>
        <end position="1331"/>
    </location>
</feature>
<feature type="compositionally biased region" description="Polar residues" evidence="1">
    <location>
        <begin position="619"/>
        <end position="636"/>
    </location>
</feature>
<keyword evidence="3" id="KW-1185">Reference proteome</keyword>
<feature type="compositionally biased region" description="Low complexity" evidence="1">
    <location>
        <begin position="1339"/>
        <end position="1349"/>
    </location>
</feature>
<protein>
    <submittedName>
        <fullName evidence="2">Uncharacterized protein</fullName>
    </submittedName>
</protein>
<reference evidence="2 3" key="1">
    <citation type="submission" date="2019-01" db="EMBL/GenBank/DDBJ databases">
        <title>A draft genome assembly of the solar-powered sea slug Elysia chlorotica.</title>
        <authorList>
            <person name="Cai H."/>
            <person name="Li Q."/>
            <person name="Fang X."/>
            <person name="Li J."/>
            <person name="Curtis N.E."/>
            <person name="Altenburger A."/>
            <person name="Shibata T."/>
            <person name="Feng M."/>
            <person name="Maeda T."/>
            <person name="Schwartz J.A."/>
            <person name="Shigenobu S."/>
            <person name="Lundholm N."/>
            <person name="Nishiyama T."/>
            <person name="Yang H."/>
            <person name="Hasebe M."/>
            <person name="Li S."/>
            <person name="Pierce S.K."/>
            <person name="Wang J."/>
        </authorList>
    </citation>
    <scope>NUCLEOTIDE SEQUENCE [LARGE SCALE GENOMIC DNA]</scope>
    <source>
        <strain evidence="2">EC2010</strain>
        <tissue evidence="2">Whole organism of an adult</tissue>
    </source>
</reference>
<feature type="region of interest" description="Disordered" evidence="1">
    <location>
        <begin position="441"/>
        <end position="465"/>
    </location>
</feature>
<organism evidence="2 3">
    <name type="scientific">Elysia chlorotica</name>
    <name type="common">Eastern emerald elysia</name>
    <name type="synonym">Sea slug</name>
    <dbReference type="NCBI Taxonomy" id="188477"/>
    <lineage>
        <taxon>Eukaryota</taxon>
        <taxon>Metazoa</taxon>
        <taxon>Spiralia</taxon>
        <taxon>Lophotrochozoa</taxon>
        <taxon>Mollusca</taxon>
        <taxon>Gastropoda</taxon>
        <taxon>Heterobranchia</taxon>
        <taxon>Euthyneura</taxon>
        <taxon>Panpulmonata</taxon>
        <taxon>Sacoglossa</taxon>
        <taxon>Placobranchoidea</taxon>
        <taxon>Plakobranchidae</taxon>
        <taxon>Elysia</taxon>
    </lineage>
</organism>
<feature type="region of interest" description="Disordered" evidence="1">
    <location>
        <begin position="325"/>
        <end position="344"/>
    </location>
</feature>
<name>A0A3S1CD61_ELYCH</name>
<feature type="compositionally biased region" description="Polar residues" evidence="1">
    <location>
        <begin position="364"/>
        <end position="373"/>
    </location>
</feature>
<feature type="region of interest" description="Disordered" evidence="1">
    <location>
        <begin position="1289"/>
        <end position="1349"/>
    </location>
</feature>
<feature type="region of interest" description="Disordered" evidence="1">
    <location>
        <begin position="940"/>
        <end position="960"/>
    </location>
</feature>
<feature type="region of interest" description="Disordered" evidence="1">
    <location>
        <begin position="617"/>
        <end position="636"/>
    </location>
</feature>
<evidence type="ECO:0000313" key="2">
    <source>
        <dbReference type="EMBL" id="RUS89497.1"/>
    </source>
</evidence>
<feature type="compositionally biased region" description="Low complexity" evidence="1">
    <location>
        <begin position="168"/>
        <end position="179"/>
    </location>
</feature>
<evidence type="ECO:0000313" key="3">
    <source>
        <dbReference type="Proteomes" id="UP000271974"/>
    </source>
</evidence>
<feature type="compositionally biased region" description="Low complexity" evidence="1">
    <location>
        <begin position="194"/>
        <end position="204"/>
    </location>
</feature>
<accession>A0A3S1CD61</accession>
<feature type="region of interest" description="Disordered" evidence="1">
    <location>
        <begin position="361"/>
        <end position="392"/>
    </location>
</feature>
<feature type="compositionally biased region" description="Basic residues" evidence="1">
    <location>
        <begin position="1035"/>
        <end position="1046"/>
    </location>
</feature>
<feature type="compositionally biased region" description="Polar residues" evidence="1">
    <location>
        <begin position="1671"/>
        <end position="1681"/>
    </location>
</feature>
<feature type="region of interest" description="Disordered" evidence="1">
    <location>
        <begin position="121"/>
        <end position="143"/>
    </location>
</feature>
<feature type="region of interest" description="Disordered" evidence="1">
    <location>
        <begin position="1507"/>
        <end position="1574"/>
    </location>
</feature>
<feature type="region of interest" description="Disordered" evidence="1">
    <location>
        <begin position="259"/>
        <end position="280"/>
    </location>
</feature>
<feature type="compositionally biased region" description="Basic and acidic residues" evidence="1">
    <location>
        <begin position="1019"/>
        <end position="1034"/>
    </location>
</feature>
<proteinExistence type="predicted"/>
<comment type="caution">
    <text evidence="2">The sequence shown here is derived from an EMBL/GenBank/DDBJ whole genome shotgun (WGS) entry which is preliminary data.</text>
</comment>
<feature type="region of interest" description="Disordered" evidence="1">
    <location>
        <begin position="168"/>
        <end position="218"/>
    </location>
</feature>
<feature type="compositionally biased region" description="Low complexity" evidence="1">
    <location>
        <begin position="121"/>
        <end position="139"/>
    </location>
</feature>
<evidence type="ECO:0000256" key="1">
    <source>
        <dbReference type="SAM" id="MobiDB-lite"/>
    </source>
</evidence>
<dbReference type="OrthoDB" id="6163256at2759"/>
<feature type="region of interest" description="Disordered" evidence="1">
    <location>
        <begin position="1665"/>
        <end position="1767"/>
    </location>
</feature>
<dbReference type="EMBL" id="RQTK01000054">
    <property type="protein sequence ID" value="RUS89497.1"/>
    <property type="molecule type" value="Genomic_DNA"/>
</dbReference>
<gene>
    <name evidence="2" type="ORF">EGW08_002730</name>
</gene>
<dbReference type="Proteomes" id="UP000271974">
    <property type="component" value="Unassembled WGS sequence"/>
</dbReference>
<feature type="region of interest" description="Disordered" evidence="1">
    <location>
        <begin position="1019"/>
        <end position="1050"/>
    </location>
</feature>